<evidence type="ECO:0000313" key="1">
    <source>
        <dbReference type="EMBL" id="MFD0964934.1"/>
    </source>
</evidence>
<keyword evidence="2" id="KW-1185">Reference proteome</keyword>
<name>A0ABW3I520_9FLAO</name>
<comment type="caution">
    <text evidence="1">The sequence shown here is derived from an EMBL/GenBank/DDBJ whole genome shotgun (WGS) entry which is preliminary data.</text>
</comment>
<proteinExistence type="predicted"/>
<protein>
    <submittedName>
        <fullName evidence="1">Uncharacterized protein</fullName>
    </submittedName>
</protein>
<accession>A0ABW3I520</accession>
<dbReference type="EMBL" id="JBHTJM010000010">
    <property type="protein sequence ID" value="MFD0964934.1"/>
    <property type="molecule type" value="Genomic_DNA"/>
</dbReference>
<dbReference type="Proteomes" id="UP001596997">
    <property type="component" value="Unassembled WGS sequence"/>
</dbReference>
<evidence type="ECO:0000313" key="2">
    <source>
        <dbReference type="Proteomes" id="UP001596997"/>
    </source>
</evidence>
<gene>
    <name evidence="1" type="ORF">ACFQ1O_13035</name>
</gene>
<sequence length="388" mass="45373">MFKKLLYLILFTSLSTYSQKAKLPESKYVDIEVKNSLVYAVSKTNKLVVWDMKDGSIKYIKKNISCVTKTKKDDIYCATTDGEIFKETSTNKWKKEGGFTGKPYAIFKTKNNQIASLSSKGIKFNSKYFLPTEKHRIGNGIYSYKNNKLRKPNLTYIDSKDRIWISYDFGKFSEVFIFDTKKSSYVNNKLLLVPDDKKDYNSKEEYMAVLRKKQLKKYDFYIKKEGKEYSFKFPVEAPLYFGLKSICQDEKGNYYFSEGLPYSHRNSGIFAYTKTPTKDFYQAKEHLEKQLKLQRNEIIGQVAFNSYDKSLYYYSNYGFYKITKKEGQLNNELIIDPNVLLYEGAISHEYGKLINVKKIVFTGEEQFVFLTSQYGFGHFDGSNINLYN</sequence>
<organism evidence="1 2">
    <name type="scientific">Pseudofulvibacter geojedonensis</name>
    <dbReference type="NCBI Taxonomy" id="1123758"/>
    <lineage>
        <taxon>Bacteria</taxon>
        <taxon>Pseudomonadati</taxon>
        <taxon>Bacteroidota</taxon>
        <taxon>Flavobacteriia</taxon>
        <taxon>Flavobacteriales</taxon>
        <taxon>Flavobacteriaceae</taxon>
        <taxon>Pseudofulvibacter</taxon>
    </lineage>
</organism>
<reference evidence="2" key="1">
    <citation type="journal article" date="2019" name="Int. J. Syst. Evol. Microbiol.">
        <title>The Global Catalogue of Microorganisms (GCM) 10K type strain sequencing project: providing services to taxonomists for standard genome sequencing and annotation.</title>
        <authorList>
            <consortium name="The Broad Institute Genomics Platform"/>
            <consortium name="The Broad Institute Genome Sequencing Center for Infectious Disease"/>
            <person name="Wu L."/>
            <person name="Ma J."/>
        </authorList>
    </citation>
    <scope>NUCLEOTIDE SEQUENCE [LARGE SCALE GENOMIC DNA]</scope>
    <source>
        <strain evidence="2">CCUG 62114</strain>
    </source>
</reference>
<dbReference type="RefSeq" id="WP_377716593.1">
    <property type="nucleotide sequence ID" value="NZ_JBHTJM010000010.1"/>
</dbReference>